<dbReference type="Pfam" id="PF03738">
    <property type="entry name" value="GSP_synth"/>
    <property type="match status" value="1"/>
</dbReference>
<dbReference type="GO" id="GO:0016874">
    <property type="term" value="F:ligase activity"/>
    <property type="evidence" value="ECO:0007669"/>
    <property type="project" value="UniProtKB-KW"/>
</dbReference>
<dbReference type="AlphaFoldDB" id="A0A840I2T6"/>
<comment type="caution">
    <text evidence="7">The sequence shown here is derived from an EMBL/GenBank/DDBJ whole genome shotgun (WGS) entry which is preliminary data.</text>
</comment>
<dbReference type="RefSeq" id="WP_183816810.1">
    <property type="nucleotide sequence ID" value="NZ_JACHOB010000002.1"/>
</dbReference>
<evidence type="ECO:0000256" key="4">
    <source>
        <dbReference type="ARBA" id="ARBA00022840"/>
    </source>
</evidence>
<name>A0A840I2T6_9PROT</name>
<evidence type="ECO:0000313" key="8">
    <source>
        <dbReference type="Proteomes" id="UP000563524"/>
    </source>
</evidence>
<feature type="domain" description="Glutathionylspermidine synthase pre-ATP-grasp-like" evidence="6">
    <location>
        <begin position="12"/>
        <end position="379"/>
    </location>
</feature>
<keyword evidence="2" id="KW-0479">Metal-binding</keyword>
<keyword evidence="8" id="KW-1185">Reference proteome</keyword>
<sequence length="387" mass="43240">MRRFTLPPRTDWRSKAEAVGFIHHTVSGAPYWQDGAAYAFTLAEIEEGLEEPCRRLHAMCLEVVDHAASHRPTLRRLAIPDRYHDWIEGSWAAKQPSLYGRFDLRFDGEGPAKLYEYNADTPTSVFEAAAFQWLWLEDRLESGELPPGTDQFTSLHEALVARWRDVADPSRLLHFLSVDDGFEDRATTLYLEDTARQAGFETRYTAMDEIGVDLAGRYADDGALVIEQAFKLYPWEFMHREPFGPDLVRSATRWIEPPWKAILSNKALLALLWEGWPDHDNLLPAVLEGEGGLAEPYVRKPIYGREGADIELVGGGMSAPSQGYGAEGYVHQAYAPLPDFGGHRPVLGVWIVGDEACGLGIREGGMITDDEAMFLPHVIDPPGTSSV</sequence>
<keyword evidence="5" id="KW-0460">Magnesium</keyword>
<dbReference type="Gene3D" id="3.30.1490.330">
    <property type="match status" value="1"/>
</dbReference>
<protein>
    <submittedName>
        <fullName evidence="7">Glutathionylspermidine synthase</fullName>
    </submittedName>
</protein>
<evidence type="ECO:0000256" key="1">
    <source>
        <dbReference type="ARBA" id="ARBA00022598"/>
    </source>
</evidence>
<dbReference type="GO" id="GO:0046872">
    <property type="term" value="F:metal ion binding"/>
    <property type="evidence" value="ECO:0007669"/>
    <property type="project" value="UniProtKB-KW"/>
</dbReference>
<keyword evidence="1" id="KW-0436">Ligase</keyword>
<evidence type="ECO:0000256" key="5">
    <source>
        <dbReference type="ARBA" id="ARBA00022842"/>
    </source>
</evidence>
<dbReference type="InterPro" id="IPR016185">
    <property type="entry name" value="PreATP-grasp_dom_sf"/>
</dbReference>
<evidence type="ECO:0000259" key="6">
    <source>
        <dbReference type="Pfam" id="PF03738"/>
    </source>
</evidence>
<dbReference type="InterPro" id="IPR005494">
    <property type="entry name" value="GSPS_pre-ATP-grasp-like_dom"/>
</dbReference>
<gene>
    <name evidence="7" type="ORF">GGQ59_001159</name>
</gene>
<dbReference type="SUPFAM" id="SSF56059">
    <property type="entry name" value="Glutathione synthetase ATP-binding domain-like"/>
    <property type="match status" value="1"/>
</dbReference>
<evidence type="ECO:0000313" key="7">
    <source>
        <dbReference type="EMBL" id="MBB4658645.1"/>
    </source>
</evidence>
<dbReference type="Proteomes" id="UP000563524">
    <property type="component" value="Unassembled WGS sequence"/>
</dbReference>
<accession>A0A840I2T6</accession>
<evidence type="ECO:0000256" key="2">
    <source>
        <dbReference type="ARBA" id="ARBA00022723"/>
    </source>
</evidence>
<dbReference type="GO" id="GO:0005524">
    <property type="term" value="F:ATP binding"/>
    <property type="evidence" value="ECO:0007669"/>
    <property type="project" value="UniProtKB-KW"/>
</dbReference>
<dbReference type="SUPFAM" id="SSF52440">
    <property type="entry name" value="PreATP-grasp domain"/>
    <property type="match status" value="1"/>
</dbReference>
<dbReference type="EMBL" id="JACHOB010000002">
    <property type="protein sequence ID" value="MBB4658645.1"/>
    <property type="molecule type" value="Genomic_DNA"/>
</dbReference>
<keyword evidence="4" id="KW-0067">ATP-binding</keyword>
<reference evidence="7 8" key="1">
    <citation type="submission" date="2020-08" db="EMBL/GenBank/DDBJ databases">
        <title>Genomic Encyclopedia of Type Strains, Phase IV (KMG-IV): sequencing the most valuable type-strain genomes for metagenomic binning, comparative biology and taxonomic classification.</title>
        <authorList>
            <person name="Goeker M."/>
        </authorList>
    </citation>
    <scope>NUCLEOTIDE SEQUENCE [LARGE SCALE GENOMIC DNA]</scope>
    <source>
        <strain evidence="7 8">DSM 102850</strain>
    </source>
</reference>
<keyword evidence="3" id="KW-0547">Nucleotide-binding</keyword>
<proteinExistence type="predicted"/>
<evidence type="ECO:0000256" key="3">
    <source>
        <dbReference type="ARBA" id="ARBA00022741"/>
    </source>
</evidence>
<organism evidence="7 8">
    <name type="scientific">Parvularcula dongshanensis</name>
    <dbReference type="NCBI Taxonomy" id="1173995"/>
    <lineage>
        <taxon>Bacteria</taxon>
        <taxon>Pseudomonadati</taxon>
        <taxon>Pseudomonadota</taxon>
        <taxon>Alphaproteobacteria</taxon>
        <taxon>Parvularculales</taxon>
        <taxon>Parvularculaceae</taxon>
        <taxon>Parvularcula</taxon>
    </lineage>
</organism>